<evidence type="ECO:0000259" key="4">
    <source>
        <dbReference type="Pfam" id="PF00535"/>
    </source>
</evidence>
<keyword evidence="3 5" id="KW-0808">Transferase</keyword>
<dbReference type="EMBL" id="JAAIKD010000003">
    <property type="protein sequence ID" value="NEV93930.1"/>
    <property type="molecule type" value="Genomic_DNA"/>
</dbReference>
<dbReference type="AlphaFoldDB" id="A0A6B3R346"/>
<evidence type="ECO:0000313" key="5">
    <source>
        <dbReference type="EMBL" id="NEV93930.1"/>
    </source>
</evidence>
<comment type="similarity">
    <text evidence="1">Belongs to the glycosyltransferase 2 family.</text>
</comment>
<dbReference type="PANTHER" id="PTHR43179">
    <property type="entry name" value="RHAMNOSYLTRANSFERASE WBBL"/>
    <property type="match status" value="1"/>
</dbReference>
<evidence type="ECO:0000256" key="2">
    <source>
        <dbReference type="ARBA" id="ARBA00022676"/>
    </source>
</evidence>
<dbReference type="GO" id="GO:0016757">
    <property type="term" value="F:glycosyltransferase activity"/>
    <property type="evidence" value="ECO:0007669"/>
    <property type="project" value="UniProtKB-KW"/>
</dbReference>
<dbReference type="Pfam" id="PF00535">
    <property type="entry name" value="Glycos_transf_2"/>
    <property type="match status" value="1"/>
</dbReference>
<evidence type="ECO:0000313" key="6">
    <source>
        <dbReference type="Proteomes" id="UP000478505"/>
    </source>
</evidence>
<feature type="domain" description="Glycosyltransferase 2-like" evidence="4">
    <location>
        <begin position="240"/>
        <end position="370"/>
    </location>
</feature>
<comment type="caution">
    <text evidence="5">The sequence shown here is derived from an EMBL/GenBank/DDBJ whole genome shotgun (WGS) entry which is preliminary data.</text>
</comment>
<gene>
    <name evidence="5" type="ORF">G3567_07195</name>
</gene>
<keyword evidence="2" id="KW-0328">Glycosyltransferase</keyword>
<reference evidence="5 6" key="1">
    <citation type="submission" date="2020-02" db="EMBL/GenBank/DDBJ databases">
        <title>Flavobacteriaceae Psychroflexus bacterium YR1-1, complete genome.</title>
        <authorList>
            <person name="Li Y."/>
            <person name="Wu S."/>
        </authorList>
    </citation>
    <scope>NUCLEOTIDE SEQUENCE [LARGE SCALE GENOMIC DNA]</scope>
    <source>
        <strain evidence="5 6">YR1-1</strain>
    </source>
</reference>
<dbReference type="Proteomes" id="UP000478505">
    <property type="component" value="Unassembled WGS sequence"/>
</dbReference>
<name>A0A6B3R346_9FLAO</name>
<dbReference type="InterPro" id="IPR001173">
    <property type="entry name" value="Glyco_trans_2-like"/>
</dbReference>
<protein>
    <submittedName>
        <fullName evidence="5">Glycosyltransferase family 2 protein</fullName>
    </submittedName>
</protein>
<dbReference type="PANTHER" id="PTHR43179:SF12">
    <property type="entry name" value="GALACTOFURANOSYLTRANSFERASE GLFT2"/>
    <property type="match status" value="1"/>
</dbReference>
<dbReference type="RefSeq" id="WP_164004645.1">
    <property type="nucleotide sequence ID" value="NZ_JAAIKD010000003.1"/>
</dbReference>
<evidence type="ECO:0000256" key="1">
    <source>
        <dbReference type="ARBA" id="ARBA00006739"/>
    </source>
</evidence>
<sequence>MILVQHDFKKVTKVIIDQKSVAVLKGNISKVVMKLCQLKDNQLLVWIHESEILNLNTSHLSKIFHHNKIMASYATSNFLEREVGYIEESPFIKINREVSYPTWQMNSLVGGIHSSVIATLSGQIKSHQNFDYFLNSLAKLAMPQGVFCYSEPGLLLDKAKVKTETPKANTPDLFRFTAEHYRRRWTVMLLLNFILFEKKAPVFSWLFSFGFSRKRLRENSFESIPVQSIKAVLTMKEVDVIIPTIGRKAHLYNVLKDFSKQTVLPKSIIIVEQNPNKDSGSQLDYLYTEKWPFQIHHKFIHQTGVCNARNLALDEVSSEWTFLADDDIRIESDFLQLVFTRIEKDKVDSFLISCLQEGEKNLNNYSSQTTTFGSGCSIVKSEYLSQVRFNSKFEFGYGEDIDFGMQLRNKGCDVIFTPKPQILHLKAPVGGFRSVFKPDWGNEKIQPKPSPTILLFKLLHQTSEQLHAYKLNLFVKSLNLRKVLKMNSTYKKFIQQWNLSLKWALKLSHAS</sequence>
<organism evidence="5 6">
    <name type="scientific">Psychroflexus aurantiacus</name>
    <dbReference type="NCBI Taxonomy" id="2709310"/>
    <lineage>
        <taxon>Bacteria</taxon>
        <taxon>Pseudomonadati</taxon>
        <taxon>Bacteroidota</taxon>
        <taxon>Flavobacteriia</taxon>
        <taxon>Flavobacteriales</taxon>
        <taxon>Flavobacteriaceae</taxon>
        <taxon>Psychroflexus</taxon>
    </lineage>
</organism>
<dbReference type="Gene3D" id="3.90.550.10">
    <property type="entry name" value="Spore Coat Polysaccharide Biosynthesis Protein SpsA, Chain A"/>
    <property type="match status" value="1"/>
</dbReference>
<dbReference type="SUPFAM" id="SSF53448">
    <property type="entry name" value="Nucleotide-diphospho-sugar transferases"/>
    <property type="match status" value="1"/>
</dbReference>
<dbReference type="InterPro" id="IPR029044">
    <property type="entry name" value="Nucleotide-diphossugar_trans"/>
</dbReference>
<proteinExistence type="inferred from homology"/>
<keyword evidence="6" id="KW-1185">Reference proteome</keyword>
<accession>A0A6B3R346</accession>
<dbReference type="CDD" id="cd00761">
    <property type="entry name" value="Glyco_tranf_GTA_type"/>
    <property type="match status" value="1"/>
</dbReference>
<evidence type="ECO:0000256" key="3">
    <source>
        <dbReference type="ARBA" id="ARBA00022679"/>
    </source>
</evidence>